<dbReference type="PROSITE" id="PS50011">
    <property type="entry name" value="PROTEIN_KINASE_DOM"/>
    <property type="match status" value="1"/>
</dbReference>
<dbReference type="InterPro" id="IPR011009">
    <property type="entry name" value="Kinase-like_dom_sf"/>
</dbReference>
<dbReference type="InterPro" id="IPR000719">
    <property type="entry name" value="Prot_kinase_dom"/>
</dbReference>
<accession>A0A7W9GAH7</accession>
<protein>
    <submittedName>
        <fullName evidence="3">WD40 repeat protein</fullName>
    </submittedName>
</protein>
<proteinExistence type="predicted"/>
<comment type="caution">
    <text evidence="3">The sequence shown here is derived from an EMBL/GenBank/DDBJ whole genome shotgun (WGS) entry which is preliminary data.</text>
</comment>
<sequence length="1172" mass="125150">MMTPLTPADPHRLGGYWLAHRLGAGGQGVVYEGYGEVGERVAIKVPRYDSAESRARLAKEAAAAQRVASFCTAKVIEAQVDAAPLYIVSEFVPGPSLRRVVAGSGSYEKDALRRLAVGVATALTAIHQGGIVHRDLKPDNIIMGPDGPRVIDFGVAREVGPTTSGPIMGTPGYMPPEVFSGRGASEAADLWAWAMVVLFAARGKDVIEAGDPAAVIGRVMEFEPDVCGLPEPLDALVAAALARDPTQRPAAGQVLLRLLGHGGQAPLRRGDDLLERGLTQAGALTGRPEPDLGAIAEELYGELTEAERATVPEVFLRMIDGDELRAVGRDELPDSQAVDAMLTVFGAAGLVTRSGPAYELATPGLLHAWPRLRDWVAGNREGLPVHRRLAEAAALWDEHGRRPADLLHGSALDRTLQWAATAHKDLTLGRREREFLDEAVSLARSRARRRRLVAAALAVLLVVALGGLGTAEYLRKESSRQRDDALARELAMRAADLRQSDPQVAKLLSVAGWRLSPELPETRGALYDSLSQTATSVFLDPDYTAATVQNLSQDGRVLVSVDGGTARIWDVTGQRRIGVLSGVSAEVSQAALAPDGRTLALLDREGVRLWDTRTGRPLGAPIARQGRPSGGGTLSFDGSGHYLAIPWGAKALPEWWDVAKRKQLTAPSGAALNAISRDGRFGYVVKGHDAELWDLRRGKRTPIPPIEQDKGVINQTTFSDDGKMMMTTELVNSKETSRIRMFELPSGAEVMEQEGGMGPGGGVGPEAGFVFGDAFIANWGDRERLTLQRHSTPDTVDSQTMPTFFDAAYSQAMPAFVGGLRFDLADRAVRYLDEHGAVHTEDVSMVFDQPIGGGESGDVRLAPSTRVLAAIWGDRVEVRDAVTGRALMKLISRSGGGGATAFSPDGRRLALAADDTVHIVDLTGFKVSARLKLGGGIEQGAQALAFSPDGRTLAVSRYGERGRVELWDLERGSRRAETGTGATDLAFRPDGRLLVTGNPLQLIDPEKGVTRPPEQGTGQLAGAFAFSPDGRQVAFSGPGRLTLWDGDVRTRIAEFPAVPGSEVTMLAWSPDGRTLATYEKGLRVRLWDVPSRRPLGVVFDGKQAADGADGGSVAFSADGTKLRAAAPDGTIRVFDVDERHVAATLCVRAGRTLTAGEWSRHLPGIEPFAVCP</sequence>
<reference evidence="3 4" key="1">
    <citation type="submission" date="2020-08" db="EMBL/GenBank/DDBJ databases">
        <title>Sequencing the genomes of 1000 actinobacteria strains.</title>
        <authorList>
            <person name="Klenk H.-P."/>
        </authorList>
    </citation>
    <scope>NUCLEOTIDE SEQUENCE [LARGE SCALE GENOMIC DNA]</scope>
    <source>
        <strain evidence="3 4">DSM 45507</strain>
    </source>
</reference>
<dbReference type="Pfam" id="PF07676">
    <property type="entry name" value="PD40"/>
    <property type="match status" value="3"/>
</dbReference>
<organism evidence="3 4">
    <name type="scientific">Nonomuraea jabiensis</name>
    <dbReference type="NCBI Taxonomy" id="882448"/>
    <lineage>
        <taxon>Bacteria</taxon>
        <taxon>Bacillati</taxon>
        <taxon>Actinomycetota</taxon>
        <taxon>Actinomycetes</taxon>
        <taxon>Streptosporangiales</taxon>
        <taxon>Streptosporangiaceae</taxon>
        <taxon>Nonomuraea</taxon>
    </lineage>
</organism>
<feature type="repeat" description="WD" evidence="1">
    <location>
        <begin position="1063"/>
        <end position="1097"/>
    </location>
</feature>
<dbReference type="Pfam" id="PF00069">
    <property type="entry name" value="Pkinase"/>
    <property type="match status" value="1"/>
</dbReference>
<dbReference type="Proteomes" id="UP000579153">
    <property type="component" value="Unassembled WGS sequence"/>
</dbReference>
<dbReference type="InterPro" id="IPR049052">
    <property type="entry name" value="nSTAND1"/>
</dbReference>
<evidence type="ECO:0000313" key="3">
    <source>
        <dbReference type="EMBL" id="MBB5780217.1"/>
    </source>
</evidence>
<dbReference type="Gene3D" id="2.130.10.10">
    <property type="entry name" value="YVTN repeat-like/Quinoprotein amine dehydrogenase"/>
    <property type="match status" value="3"/>
</dbReference>
<name>A0A7W9GAH7_9ACTN</name>
<dbReference type="SUPFAM" id="SSF82171">
    <property type="entry name" value="DPP6 N-terminal domain-like"/>
    <property type="match status" value="2"/>
</dbReference>
<dbReference type="SUPFAM" id="SSF56112">
    <property type="entry name" value="Protein kinase-like (PK-like)"/>
    <property type="match status" value="1"/>
</dbReference>
<dbReference type="SMART" id="SM00320">
    <property type="entry name" value="WD40"/>
    <property type="match status" value="7"/>
</dbReference>
<dbReference type="SMART" id="SM00220">
    <property type="entry name" value="S_TKc"/>
    <property type="match status" value="1"/>
</dbReference>
<dbReference type="PROSITE" id="PS50082">
    <property type="entry name" value="WD_REPEATS_2"/>
    <property type="match status" value="1"/>
</dbReference>
<dbReference type="InterPro" id="IPR008271">
    <property type="entry name" value="Ser/Thr_kinase_AS"/>
</dbReference>
<dbReference type="InterPro" id="IPR001680">
    <property type="entry name" value="WD40_rpt"/>
</dbReference>
<keyword evidence="4" id="KW-1185">Reference proteome</keyword>
<dbReference type="PANTHER" id="PTHR19879:SF9">
    <property type="entry name" value="TRANSCRIPTION INITIATION FACTOR TFIID SUBUNIT 5"/>
    <property type="match status" value="1"/>
</dbReference>
<dbReference type="PROSITE" id="PS00108">
    <property type="entry name" value="PROTEIN_KINASE_ST"/>
    <property type="match status" value="1"/>
</dbReference>
<dbReference type="InterPro" id="IPR011659">
    <property type="entry name" value="WD40"/>
</dbReference>
<feature type="domain" description="Protein kinase" evidence="2">
    <location>
        <begin position="16"/>
        <end position="259"/>
    </location>
</feature>
<dbReference type="InterPro" id="IPR015943">
    <property type="entry name" value="WD40/YVTN_repeat-like_dom_sf"/>
</dbReference>
<dbReference type="EMBL" id="JACHMB010000001">
    <property type="protein sequence ID" value="MBB5780217.1"/>
    <property type="molecule type" value="Genomic_DNA"/>
</dbReference>
<dbReference type="CDD" id="cd14014">
    <property type="entry name" value="STKc_PknB_like"/>
    <property type="match status" value="1"/>
</dbReference>
<dbReference type="AlphaFoldDB" id="A0A7W9GAH7"/>
<dbReference type="GO" id="GO:0005524">
    <property type="term" value="F:ATP binding"/>
    <property type="evidence" value="ECO:0007669"/>
    <property type="project" value="InterPro"/>
</dbReference>
<evidence type="ECO:0000256" key="1">
    <source>
        <dbReference type="PROSITE-ProRule" id="PRU00221"/>
    </source>
</evidence>
<keyword evidence="1" id="KW-0853">WD repeat</keyword>
<evidence type="ECO:0000259" key="2">
    <source>
        <dbReference type="PROSITE" id="PS50011"/>
    </source>
</evidence>
<evidence type="ECO:0000313" key="4">
    <source>
        <dbReference type="Proteomes" id="UP000579153"/>
    </source>
</evidence>
<dbReference type="GO" id="GO:0004672">
    <property type="term" value="F:protein kinase activity"/>
    <property type="evidence" value="ECO:0007669"/>
    <property type="project" value="InterPro"/>
</dbReference>
<dbReference type="Gene3D" id="1.10.510.10">
    <property type="entry name" value="Transferase(Phosphotransferase) domain 1"/>
    <property type="match status" value="1"/>
</dbReference>
<dbReference type="PANTHER" id="PTHR19879">
    <property type="entry name" value="TRANSCRIPTION INITIATION FACTOR TFIID"/>
    <property type="match status" value="1"/>
</dbReference>
<dbReference type="Gene3D" id="3.30.200.20">
    <property type="entry name" value="Phosphorylase Kinase, domain 1"/>
    <property type="match status" value="1"/>
</dbReference>
<dbReference type="Pfam" id="PF20703">
    <property type="entry name" value="nSTAND1"/>
    <property type="match status" value="1"/>
</dbReference>
<gene>
    <name evidence="3" type="ORF">HD596_006973</name>
</gene>